<name>A0A2I2FZS5_9EURO</name>
<sequence length="285" mass="32233">MARRVVDKSLLNLVDWALRTLKHRGFVDPKEIQKREDEAKEIVARNENEVTEGRVQHFTLSTITTQDLREIFGLRPKKGGPHWMAPLAIMPTSLHTALERTDRVMRGSRRNEALVRARLNHFLVHSLDAVHLRLPADHHLALAMERQLETVKGPVRVSGCADYTAWYKDRDKPENNVVIVEAKADNPGQGKSQILGAMAIVSVLREKEGKSNVVYGILSDSDEFFFYRLEDMTYITWHRIWESGEEDQHAIVGALQTIFSEASTMISPSVSLEAGQPMDLDAQAS</sequence>
<dbReference type="Proteomes" id="UP000234275">
    <property type="component" value="Unassembled WGS sequence"/>
</dbReference>
<accession>A0A2I2FZS5</accession>
<dbReference type="STRING" id="1392250.A0A2I2FZS5"/>
<dbReference type="VEuPathDB" id="FungiDB:P170DRAFT_260931"/>
<dbReference type="AlphaFoldDB" id="A0A2I2FZS5"/>
<comment type="caution">
    <text evidence="1">The sequence shown here is derived from an EMBL/GenBank/DDBJ whole genome shotgun (WGS) entry which is preliminary data.</text>
</comment>
<dbReference type="GeneID" id="36550773"/>
<keyword evidence="2" id="KW-1185">Reference proteome</keyword>
<protein>
    <submittedName>
        <fullName evidence="1">Uncharacterized protein</fullName>
    </submittedName>
</protein>
<gene>
    <name evidence="1" type="ORF">P170DRAFT_260931</name>
</gene>
<dbReference type="EMBL" id="MSFO01000007">
    <property type="protein sequence ID" value="PLB46121.1"/>
    <property type="molecule type" value="Genomic_DNA"/>
</dbReference>
<evidence type="ECO:0000313" key="2">
    <source>
        <dbReference type="Proteomes" id="UP000234275"/>
    </source>
</evidence>
<reference evidence="1 2" key="1">
    <citation type="submission" date="2016-12" db="EMBL/GenBank/DDBJ databases">
        <title>The genomes of Aspergillus section Nigri reveals drivers in fungal speciation.</title>
        <authorList>
            <consortium name="DOE Joint Genome Institute"/>
            <person name="Vesth T.C."/>
            <person name="Nybo J."/>
            <person name="Theobald S."/>
            <person name="Brandl J."/>
            <person name="Frisvad J.C."/>
            <person name="Nielsen K.F."/>
            <person name="Lyhne E.K."/>
            <person name="Kogle M.E."/>
            <person name="Kuo A."/>
            <person name="Riley R."/>
            <person name="Clum A."/>
            <person name="Nolan M."/>
            <person name="Lipzen A."/>
            <person name="Salamov A."/>
            <person name="Henrissat B."/>
            <person name="Wiebenga A."/>
            <person name="De Vries R.P."/>
            <person name="Grigoriev I.V."/>
            <person name="Mortensen U.H."/>
            <person name="Andersen M.R."/>
            <person name="Baker S.E."/>
        </authorList>
    </citation>
    <scope>NUCLEOTIDE SEQUENCE [LARGE SCALE GENOMIC DNA]</scope>
    <source>
        <strain evidence="1 2">IBT 23096</strain>
    </source>
</reference>
<proteinExistence type="predicted"/>
<evidence type="ECO:0000313" key="1">
    <source>
        <dbReference type="EMBL" id="PLB46121.1"/>
    </source>
</evidence>
<organism evidence="1 2">
    <name type="scientific">Aspergillus steynii IBT 23096</name>
    <dbReference type="NCBI Taxonomy" id="1392250"/>
    <lineage>
        <taxon>Eukaryota</taxon>
        <taxon>Fungi</taxon>
        <taxon>Dikarya</taxon>
        <taxon>Ascomycota</taxon>
        <taxon>Pezizomycotina</taxon>
        <taxon>Eurotiomycetes</taxon>
        <taxon>Eurotiomycetidae</taxon>
        <taxon>Eurotiales</taxon>
        <taxon>Aspergillaceae</taxon>
        <taxon>Aspergillus</taxon>
        <taxon>Aspergillus subgen. Circumdati</taxon>
    </lineage>
</organism>
<dbReference type="OrthoDB" id="4179617at2759"/>
<dbReference type="RefSeq" id="XP_024701423.1">
    <property type="nucleotide sequence ID" value="XM_024843074.1"/>
</dbReference>